<dbReference type="InterPro" id="IPR013538">
    <property type="entry name" value="ASHA1/2-like_C"/>
</dbReference>
<dbReference type="Gene3D" id="3.30.530.20">
    <property type="match status" value="1"/>
</dbReference>
<dbReference type="Proteomes" id="UP001107961">
    <property type="component" value="Unassembled WGS sequence"/>
</dbReference>
<organism evidence="3 4">
    <name type="scientific">Alloalcanivorax xenomutans</name>
    <dbReference type="NCBI Taxonomy" id="1094342"/>
    <lineage>
        <taxon>Bacteria</taxon>
        <taxon>Pseudomonadati</taxon>
        <taxon>Pseudomonadota</taxon>
        <taxon>Gammaproteobacteria</taxon>
        <taxon>Oceanospirillales</taxon>
        <taxon>Alcanivoracaceae</taxon>
        <taxon>Alloalcanivorax</taxon>
    </lineage>
</organism>
<feature type="domain" description="Activator of Hsp90 ATPase homologue 1/2-like C-terminal" evidence="2">
    <location>
        <begin position="22"/>
        <end position="148"/>
    </location>
</feature>
<protein>
    <submittedName>
        <fullName evidence="3">SRPBCC family protein</fullName>
    </submittedName>
</protein>
<proteinExistence type="inferred from homology"/>
<dbReference type="EMBL" id="JAJVKT010000001">
    <property type="protein sequence ID" value="MCE7507038.1"/>
    <property type="molecule type" value="Genomic_DNA"/>
</dbReference>
<dbReference type="RefSeq" id="WP_022994086.1">
    <property type="nucleotide sequence ID" value="NZ_CP012331.1"/>
</dbReference>
<dbReference type="CDD" id="cd08899">
    <property type="entry name" value="SRPBCC_CalC_Aha1-like_6"/>
    <property type="match status" value="1"/>
</dbReference>
<evidence type="ECO:0000313" key="3">
    <source>
        <dbReference type="EMBL" id="MCE7507038.1"/>
    </source>
</evidence>
<dbReference type="KEGG" id="axe:P40_04955"/>
<dbReference type="InterPro" id="IPR023393">
    <property type="entry name" value="START-like_dom_sf"/>
</dbReference>
<sequence>MDDYAKLTKPDTLTLERLLPGPVERIWAFLTESEKRARWLAAGPMGLFAGGAVTLEFHHNELSEPGDTAPEYHADAEGAVLKGTVTRCEAPHLLAFTWGEGGSEVTFELTPEDNQVRLRVTHQRLSDTEKTSVATGWHTHLAILVAELNETTPPSFWALHTELEACYRKQLSMN</sequence>
<dbReference type="AlphaFoldDB" id="A0A9Q3W2R2"/>
<evidence type="ECO:0000313" key="4">
    <source>
        <dbReference type="Proteomes" id="UP001107961"/>
    </source>
</evidence>
<comment type="caution">
    <text evidence="3">The sequence shown here is derived from an EMBL/GenBank/DDBJ whole genome shotgun (WGS) entry which is preliminary data.</text>
</comment>
<dbReference type="Pfam" id="PF08327">
    <property type="entry name" value="AHSA1"/>
    <property type="match status" value="1"/>
</dbReference>
<evidence type="ECO:0000256" key="1">
    <source>
        <dbReference type="ARBA" id="ARBA00006817"/>
    </source>
</evidence>
<keyword evidence="4" id="KW-1185">Reference proteome</keyword>
<evidence type="ECO:0000259" key="2">
    <source>
        <dbReference type="Pfam" id="PF08327"/>
    </source>
</evidence>
<comment type="similarity">
    <text evidence="1">Belongs to the AHA1 family.</text>
</comment>
<gene>
    <name evidence="3" type="ORF">LZG35_00205</name>
</gene>
<dbReference type="SUPFAM" id="SSF55961">
    <property type="entry name" value="Bet v1-like"/>
    <property type="match status" value="1"/>
</dbReference>
<name>A0A9Q3W2R2_9GAMM</name>
<reference evidence="3" key="1">
    <citation type="submission" date="2022-01" db="EMBL/GenBank/DDBJ databases">
        <authorList>
            <person name="Karlyshev A.V."/>
            <person name="Jaspars M."/>
        </authorList>
    </citation>
    <scope>NUCLEOTIDE SEQUENCE</scope>
    <source>
        <strain evidence="3">AGSA3-2</strain>
    </source>
</reference>
<accession>A0A9Q3W2R2</accession>